<dbReference type="SUPFAM" id="SSF117839">
    <property type="entry name" value="WWE domain"/>
    <property type="match status" value="1"/>
</dbReference>
<dbReference type="InterPro" id="IPR051712">
    <property type="entry name" value="ARTD-AVP"/>
</dbReference>
<evidence type="ECO:0000256" key="4">
    <source>
        <dbReference type="ARBA" id="ARBA00024347"/>
    </source>
</evidence>
<evidence type="ECO:0000313" key="9">
    <source>
        <dbReference type="Proteomes" id="UP001295444"/>
    </source>
</evidence>
<dbReference type="GO" id="GO:0005634">
    <property type="term" value="C:nucleus"/>
    <property type="evidence" value="ECO:0007669"/>
    <property type="project" value="UniProtKB-SubCell"/>
</dbReference>
<comment type="similarity">
    <text evidence="4">Belongs to the ARTD/PARP family.</text>
</comment>
<accession>A0AAD1RJB8</accession>
<dbReference type="Pfam" id="PF00644">
    <property type="entry name" value="PARP"/>
    <property type="match status" value="1"/>
</dbReference>
<dbReference type="EC" id="2.4.2.-" evidence="5"/>
<dbReference type="Gene3D" id="3.90.228.10">
    <property type="match status" value="1"/>
</dbReference>
<dbReference type="Pfam" id="PF02825">
    <property type="entry name" value="WWE"/>
    <property type="match status" value="1"/>
</dbReference>
<dbReference type="PROSITE" id="PS50918">
    <property type="entry name" value="WWE"/>
    <property type="match status" value="1"/>
</dbReference>
<evidence type="ECO:0000256" key="1">
    <source>
        <dbReference type="ARBA" id="ARBA00004123"/>
    </source>
</evidence>
<dbReference type="GO" id="GO:1990404">
    <property type="term" value="F:NAD+-protein mono-ADP-ribosyltransferase activity"/>
    <property type="evidence" value="ECO:0007669"/>
    <property type="project" value="TreeGrafter"/>
</dbReference>
<keyword evidence="3" id="KW-0539">Nucleus</keyword>
<organism evidence="8 9">
    <name type="scientific">Pelobates cultripes</name>
    <name type="common">Western spadefoot toad</name>
    <dbReference type="NCBI Taxonomy" id="61616"/>
    <lineage>
        <taxon>Eukaryota</taxon>
        <taxon>Metazoa</taxon>
        <taxon>Chordata</taxon>
        <taxon>Craniata</taxon>
        <taxon>Vertebrata</taxon>
        <taxon>Euteleostomi</taxon>
        <taxon>Amphibia</taxon>
        <taxon>Batrachia</taxon>
        <taxon>Anura</taxon>
        <taxon>Pelobatoidea</taxon>
        <taxon>Pelobatidae</taxon>
        <taxon>Pelobates</taxon>
    </lineage>
</organism>
<dbReference type="InterPro" id="IPR004170">
    <property type="entry name" value="WWE_dom"/>
</dbReference>
<feature type="domain" description="WWE" evidence="6">
    <location>
        <begin position="160"/>
        <end position="237"/>
    </location>
</feature>
<dbReference type="GO" id="GO:0003950">
    <property type="term" value="F:NAD+ poly-ADP-ribosyltransferase activity"/>
    <property type="evidence" value="ECO:0007669"/>
    <property type="project" value="UniProtKB-UniRule"/>
</dbReference>
<proteinExistence type="inferred from homology"/>
<keyword evidence="5" id="KW-0808">Transferase</keyword>
<dbReference type="InterPro" id="IPR018123">
    <property type="entry name" value="WWE-dom_subgr"/>
</dbReference>
<dbReference type="InterPro" id="IPR037197">
    <property type="entry name" value="WWE_dom_sf"/>
</dbReference>
<evidence type="ECO:0000256" key="2">
    <source>
        <dbReference type="ARBA" id="ARBA00004906"/>
    </source>
</evidence>
<sequence length="483" mass="56205">MHVLSPQAAIAKVTSMEPSEEEKALHTLESVCFVHAKTSQVCVLVDNHREELQKIQYHIHHEDDIEICSSFLNATCLQGSLCSRHHTVLPYAWQLREKTTHIWQSVGGCGQEMLERLYSNPKIVHVKGMVNSSKQDKMLINFATMEVALSPIFDRIRRLSTSTCPSLPFCTHLKYYYEEGDNSWKEFSPDVTKCIEENARDGFLIICIKTRRFNYLVDLRHLTQENLQTGTRRRIRARPLFQSPTLMLSKLWTIQNFQSPTFCTNSHPAAGGLYPATWHITSTTLIHERVLLDCEEREFQEVYSYFHKTVPEAEFLILGIYRLQNYFQWQKYDSKRMYMTQRLAKTEVDHVERHLFHGTEHALVEAICRQNFDTRVSTRNGRSFGHGCYFATEASYSLFYSTADARGHRFMFLAKVLVGRSTLGRAELRRPPSINPNDPESPLYDSCVNQINNPSIFVLFDNDQFYPYFLIRYQKLRNIVALD</sequence>
<dbReference type="PANTHER" id="PTHR45740:SF19">
    <property type="entry name" value="PROTEIN MONO-ADP-RIBOSYLTRANSFERASE TIPARP"/>
    <property type="match status" value="1"/>
</dbReference>
<gene>
    <name evidence="8" type="ORF">PECUL_23A017493</name>
</gene>
<dbReference type="EMBL" id="OW240914">
    <property type="protein sequence ID" value="CAH2272632.1"/>
    <property type="molecule type" value="Genomic_DNA"/>
</dbReference>
<dbReference type="AlphaFoldDB" id="A0AAD1RJB8"/>
<keyword evidence="9" id="KW-1185">Reference proteome</keyword>
<protein>
    <recommendedName>
        <fullName evidence="5">Poly [ADP-ribose] polymerase</fullName>
        <shortName evidence="5">PARP</shortName>
        <ecNumber evidence="5">2.4.2.-</ecNumber>
    </recommendedName>
</protein>
<dbReference type="PROSITE" id="PS51059">
    <property type="entry name" value="PARP_CATALYTIC"/>
    <property type="match status" value="1"/>
</dbReference>
<keyword evidence="5" id="KW-0520">NAD</keyword>
<comment type="subcellular location">
    <subcellularLocation>
        <location evidence="1">Nucleus</location>
    </subcellularLocation>
</comment>
<dbReference type="Gene3D" id="3.30.720.50">
    <property type="match status" value="1"/>
</dbReference>
<evidence type="ECO:0000259" key="7">
    <source>
        <dbReference type="PROSITE" id="PS51059"/>
    </source>
</evidence>
<dbReference type="InterPro" id="IPR012317">
    <property type="entry name" value="Poly(ADP-ribose)pol_cat_dom"/>
</dbReference>
<dbReference type="SMART" id="SM00678">
    <property type="entry name" value="WWE"/>
    <property type="match status" value="1"/>
</dbReference>
<feature type="domain" description="PARP catalytic" evidence="7">
    <location>
        <begin position="274"/>
        <end position="483"/>
    </location>
</feature>
<evidence type="ECO:0000313" key="8">
    <source>
        <dbReference type="EMBL" id="CAH2272632.1"/>
    </source>
</evidence>
<reference evidence="8" key="1">
    <citation type="submission" date="2022-03" db="EMBL/GenBank/DDBJ databases">
        <authorList>
            <person name="Alioto T."/>
            <person name="Alioto T."/>
            <person name="Gomez Garrido J."/>
        </authorList>
    </citation>
    <scope>NUCLEOTIDE SEQUENCE</scope>
</reference>
<dbReference type="PANTHER" id="PTHR45740">
    <property type="entry name" value="POLY [ADP-RIBOSE] POLYMERASE"/>
    <property type="match status" value="1"/>
</dbReference>
<evidence type="ECO:0000259" key="6">
    <source>
        <dbReference type="PROSITE" id="PS50918"/>
    </source>
</evidence>
<dbReference type="CDD" id="cd01439">
    <property type="entry name" value="TCCD_inducible_PARP_like"/>
    <property type="match status" value="1"/>
</dbReference>
<evidence type="ECO:0000256" key="3">
    <source>
        <dbReference type="ARBA" id="ARBA00023242"/>
    </source>
</evidence>
<keyword evidence="5" id="KW-0328">Glycosyltransferase</keyword>
<comment type="pathway">
    <text evidence="2">Protein modification; protein ubiquitination.</text>
</comment>
<dbReference type="GO" id="GO:0008270">
    <property type="term" value="F:zinc ion binding"/>
    <property type="evidence" value="ECO:0007669"/>
    <property type="project" value="InterPro"/>
</dbReference>
<name>A0AAD1RJB8_PELCU</name>
<dbReference type="Proteomes" id="UP001295444">
    <property type="component" value="Chromosome 03"/>
</dbReference>
<dbReference type="SUPFAM" id="SSF56399">
    <property type="entry name" value="ADP-ribosylation"/>
    <property type="match status" value="1"/>
</dbReference>
<evidence type="ECO:0000256" key="5">
    <source>
        <dbReference type="RuleBase" id="RU362114"/>
    </source>
</evidence>